<keyword evidence="4" id="KW-0378">Hydrolase</keyword>
<evidence type="ECO:0000256" key="5">
    <source>
        <dbReference type="ARBA" id="ARBA00022842"/>
    </source>
</evidence>
<feature type="domain" description="GAG-pre-integrase" evidence="10">
    <location>
        <begin position="138"/>
        <end position="208"/>
    </location>
</feature>
<evidence type="ECO:0000256" key="1">
    <source>
        <dbReference type="ARBA" id="ARBA00022722"/>
    </source>
</evidence>
<comment type="caution">
    <text evidence="11">The sequence shown here is derived from an EMBL/GenBank/DDBJ whole genome shotgun (WGS) entry which is preliminary data.</text>
</comment>
<organism evidence="11 12">
    <name type="scientific">Tanacetum coccineum</name>
    <dbReference type="NCBI Taxonomy" id="301880"/>
    <lineage>
        <taxon>Eukaryota</taxon>
        <taxon>Viridiplantae</taxon>
        <taxon>Streptophyta</taxon>
        <taxon>Embryophyta</taxon>
        <taxon>Tracheophyta</taxon>
        <taxon>Spermatophyta</taxon>
        <taxon>Magnoliopsida</taxon>
        <taxon>eudicotyledons</taxon>
        <taxon>Gunneridae</taxon>
        <taxon>Pentapetalae</taxon>
        <taxon>asterids</taxon>
        <taxon>campanulids</taxon>
        <taxon>Asterales</taxon>
        <taxon>Asteraceae</taxon>
        <taxon>Asteroideae</taxon>
        <taxon>Anthemideae</taxon>
        <taxon>Anthemidinae</taxon>
        <taxon>Tanacetum</taxon>
    </lineage>
</organism>
<evidence type="ECO:0000256" key="7">
    <source>
        <dbReference type="ARBA" id="ARBA00022918"/>
    </source>
</evidence>
<evidence type="ECO:0000256" key="9">
    <source>
        <dbReference type="ARBA" id="ARBA00023172"/>
    </source>
</evidence>
<evidence type="ECO:0000256" key="2">
    <source>
        <dbReference type="ARBA" id="ARBA00022723"/>
    </source>
</evidence>
<dbReference type="InterPro" id="IPR039537">
    <property type="entry name" value="Retrotran_Ty1/copia-like"/>
</dbReference>
<dbReference type="PANTHER" id="PTHR42648">
    <property type="entry name" value="TRANSPOSASE, PUTATIVE-RELATED"/>
    <property type="match status" value="1"/>
</dbReference>
<evidence type="ECO:0000256" key="3">
    <source>
        <dbReference type="ARBA" id="ARBA00022759"/>
    </source>
</evidence>
<name>A0ABQ5CH62_9ASTR</name>
<reference evidence="11" key="1">
    <citation type="journal article" date="2022" name="Int. J. Mol. Sci.">
        <title>Draft Genome of Tanacetum Coccineum: Genomic Comparison of Closely Related Tanacetum-Family Plants.</title>
        <authorList>
            <person name="Yamashiro T."/>
            <person name="Shiraishi A."/>
            <person name="Nakayama K."/>
            <person name="Satake H."/>
        </authorList>
    </citation>
    <scope>NUCLEOTIDE SEQUENCE</scope>
</reference>
<keyword evidence="3" id="KW-0255">Endonuclease</keyword>
<dbReference type="Pfam" id="PF13976">
    <property type="entry name" value="gag_pre-integrs"/>
    <property type="match status" value="1"/>
</dbReference>
<protein>
    <submittedName>
        <fullName evidence="11">Retrovirus-related pol polyprotein from transposon TNT 1-94</fullName>
    </submittedName>
</protein>
<evidence type="ECO:0000256" key="4">
    <source>
        <dbReference type="ARBA" id="ARBA00022801"/>
    </source>
</evidence>
<evidence type="ECO:0000313" key="11">
    <source>
        <dbReference type="EMBL" id="GJT25632.1"/>
    </source>
</evidence>
<dbReference type="Proteomes" id="UP001151760">
    <property type="component" value="Unassembled WGS sequence"/>
</dbReference>
<proteinExistence type="predicted"/>
<dbReference type="PANTHER" id="PTHR42648:SF11">
    <property type="entry name" value="TRANSPOSON TY4-P GAG-POL POLYPROTEIN"/>
    <property type="match status" value="1"/>
</dbReference>
<evidence type="ECO:0000259" key="10">
    <source>
        <dbReference type="Pfam" id="PF13976"/>
    </source>
</evidence>
<keyword evidence="1" id="KW-0540">Nuclease</keyword>
<keyword evidence="8" id="KW-0548">Nucleotidyltransferase</keyword>
<evidence type="ECO:0000256" key="6">
    <source>
        <dbReference type="ARBA" id="ARBA00022908"/>
    </source>
</evidence>
<keyword evidence="6" id="KW-0229">DNA integration</keyword>
<gene>
    <name evidence="11" type="ORF">Tco_0895569</name>
</gene>
<sequence length="438" mass="50325">MLYENTSKAWKWWIEKQYPSGYKWIPKIKKKWVPKIRKDIVSTSLSSTIDIASRITNDSTPNNDLGSNLSNVPSSSNSLVDCNITIKRVYYVEGLNHNLFSVGQFCDADLEVAFRKSTCFVRDLYGNNLLIGNRGSDLYTISLQETSSLTPICFLAKASPTQVWLWHRRLSHLNFNTINLLSKKDNVNGLPKLKYVKDQLCSSCELGKAKRSTFKTKTVPSSKGRLNLLHMDLCGPKHIESINGKKYILVNFDEIKELSKASDYDNSANTIDLSQQKLDLLCSLLYDEFFTAKTITLTITVHAEENNDDQAEDAQFEPYEFINPLCTPVKELLESSSRNVDTSNMHTFYQRHRFDYRWTIDHPLEQVCKNPSKPVQKKRKLSTDPEMCVITVELKNIKEGMADSEWIKAMQDELHQSDRLQVWELIDKPFGKTVIKLK</sequence>
<keyword evidence="8" id="KW-0808">Transferase</keyword>
<reference evidence="11" key="2">
    <citation type="submission" date="2022-01" db="EMBL/GenBank/DDBJ databases">
        <authorList>
            <person name="Yamashiro T."/>
            <person name="Shiraishi A."/>
            <person name="Satake H."/>
            <person name="Nakayama K."/>
        </authorList>
    </citation>
    <scope>NUCLEOTIDE SEQUENCE</scope>
</reference>
<keyword evidence="8" id="KW-0239">DNA-directed DNA polymerase</keyword>
<keyword evidence="9" id="KW-0233">DNA recombination</keyword>
<keyword evidence="2" id="KW-0479">Metal-binding</keyword>
<keyword evidence="7" id="KW-0695">RNA-directed DNA polymerase</keyword>
<dbReference type="InterPro" id="IPR025724">
    <property type="entry name" value="GAG-pre-integrase_dom"/>
</dbReference>
<evidence type="ECO:0000256" key="8">
    <source>
        <dbReference type="ARBA" id="ARBA00022932"/>
    </source>
</evidence>
<keyword evidence="12" id="KW-1185">Reference proteome</keyword>
<dbReference type="EMBL" id="BQNB010014227">
    <property type="protein sequence ID" value="GJT25632.1"/>
    <property type="molecule type" value="Genomic_DNA"/>
</dbReference>
<accession>A0ABQ5CH62</accession>
<keyword evidence="5" id="KW-0460">Magnesium</keyword>
<evidence type="ECO:0000313" key="12">
    <source>
        <dbReference type="Proteomes" id="UP001151760"/>
    </source>
</evidence>